<evidence type="ECO:0000259" key="4">
    <source>
        <dbReference type="Pfam" id="PF25906"/>
    </source>
</evidence>
<dbReference type="InterPro" id="IPR058663">
    <property type="entry name" value="PucR-like_N"/>
</dbReference>
<gene>
    <name evidence="5" type="ORF">EDD29_7609</name>
</gene>
<dbReference type="InterPro" id="IPR025736">
    <property type="entry name" value="PucR_C-HTH_dom"/>
</dbReference>
<keyword evidence="6" id="KW-1185">Reference proteome</keyword>
<name>A0A3N1D8V8_9ACTN</name>
<dbReference type="AlphaFoldDB" id="A0A3N1D8V8"/>
<dbReference type="EMBL" id="RJKE01000001">
    <property type="protein sequence ID" value="ROO89899.1"/>
    <property type="molecule type" value="Genomic_DNA"/>
</dbReference>
<evidence type="ECO:0000259" key="3">
    <source>
        <dbReference type="Pfam" id="PF17853"/>
    </source>
</evidence>
<sequence>MSITLDGTSHRAFPQLPGDWDAFFAPFIGGVADQMIEEIKAGVPEFARMEPAYVTNIRTAVEGALQHFVQLITDPDASLDKLTEVFRYIGWGEARVGRSLDDLQIAMRIGARVALRRITLESERYDLPRSSLGDLAEAILLFLDELASAASAGYHTASEQVAGEQSRRRRRLLDMLLSDQTPSPSAIADAARDAGWRPPRSVAAVALRERRTEEYLQPALPPDVLMDLNRHEPCLIVPDPDGPGRRQALETALRDWSAAIGPTVELTELGNSLRWAREVLALAHRGVVPDDGLIRCVDHLPSLVVFKDEDLVWTVARARLAPLLDIRARHRDRLARTLLACLQNGFNATEVAARLHVHPQTVRYRLHQLEELFGDQLYDPEARMAFEMSLRVWLTLHAEGREA</sequence>
<dbReference type="Gene3D" id="1.10.10.2840">
    <property type="entry name" value="PucR C-terminal helix-turn-helix domain"/>
    <property type="match status" value="1"/>
</dbReference>
<dbReference type="Pfam" id="PF13556">
    <property type="entry name" value="HTH_30"/>
    <property type="match status" value="1"/>
</dbReference>
<dbReference type="InterPro" id="IPR041522">
    <property type="entry name" value="CdaR_GGDEF"/>
</dbReference>
<dbReference type="Pfam" id="PF17853">
    <property type="entry name" value="GGDEF_2"/>
    <property type="match status" value="1"/>
</dbReference>
<evidence type="ECO:0000313" key="5">
    <source>
        <dbReference type="EMBL" id="ROO89899.1"/>
    </source>
</evidence>
<dbReference type="InterPro" id="IPR051448">
    <property type="entry name" value="CdaR-like_regulators"/>
</dbReference>
<feature type="domain" description="CdaR GGDEF-like" evidence="3">
    <location>
        <begin position="183"/>
        <end position="281"/>
    </location>
</feature>
<dbReference type="InterPro" id="IPR042070">
    <property type="entry name" value="PucR_C-HTH_sf"/>
</dbReference>
<evidence type="ECO:0000313" key="6">
    <source>
        <dbReference type="Proteomes" id="UP000272400"/>
    </source>
</evidence>
<dbReference type="RefSeq" id="WP_123668923.1">
    <property type="nucleotide sequence ID" value="NZ_RJKE01000001.1"/>
</dbReference>
<dbReference type="OrthoDB" id="3449988at2"/>
<dbReference type="Pfam" id="PF25906">
    <property type="entry name" value="PucR-like_N"/>
    <property type="match status" value="1"/>
</dbReference>
<dbReference type="PANTHER" id="PTHR33744:SF1">
    <property type="entry name" value="DNA-BINDING TRANSCRIPTIONAL ACTIVATOR ADER"/>
    <property type="match status" value="1"/>
</dbReference>
<comment type="similarity">
    <text evidence="1">Belongs to the CdaR family.</text>
</comment>
<proteinExistence type="inferred from homology"/>
<dbReference type="PANTHER" id="PTHR33744">
    <property type="entry name" value="CARBOHYDRATE DIACID REGULATOR"/>
    <property type="match status" value="1"/>
</dbReference>
<comment type="caution">
    <text evidence="5">The sequence shown here is derived from an EMBL/GenBank/DDBJ whole genome shotgun (WGS) entry which is preliminary data.</text>
</comment>
<evidence type="ECO:0000256" key="1">
    <source>
        <dbReference type="ARBA" id="ARBA00006754"/>
    </source>
</evidence>
<dbReference type="Proteomes" id="UP000272400">
    <property type="component" value="Unassembled WGS sequence"/>
</dbReference>
<accession>A0A3N1D8V8</accession>
<feature type="domain" description="PucR C-terminal helix-turn-helix" evidence="2">
    <location>
        <begin position="334"/>
        <end position="392"/>
    </location>
</feature>
<feature type="domain" description="PucR-like N-terminal" evidence="4">
    <location>
        <begin position="14"/>
        <end position="177"/>
    </location>
</feature>
<reference evidence="5 6" key="1">
    <citation type="submission" date="2018-11" db="EMBL/GenBank/DDBJ databases">
        <title>Sequencing the genomes of 1000 actinobacteria strains.</title>
        <authorList>
            <person name="Klenk H.-P."/>
        </authorList>
    </citation>
    <scope>NUCLEOTIDE SEQUENCE [LARGE SCALE GENOMIC DNA]</scope>
    <source>
        <strain evidence="5 6">DSM 44254</strain>
    </source>
</reference>
<organism evidence="5 6">
    <name type="scientific">Actinocorallia herbida</name>
    <dbReference type="NCBI Taxonomy" id="58109"/>
    <lineage>
        <taxon>Bacteria</taxon>
        <taxon>Bacillati</taxon>
        <taxon>Actinomycetota</taxon>
        <taxon>Actinomycetes</taxon>
        <taxon>Streptosporangiales</taxon>
        <taxon>Thermomonosporaceae</taxon>
        <taxon>Actinocorallia</taxon>
    </lineage>
</organism>
<evidence type="ECO:0000259" key="2">
    <source>
        <dbReference type="Pfam" id="PF13556"/>
    </source>
</evidence>
<protein>
    <submittedName>
        <fullName evidence="5">PucR-like helix-turn-helix protein</fullName>
    </submittedName>
</protein>